<dbReference type="Pfam" id="PF02698">
    <property type="entry name" value="DUF218"/>
    <property type="match status" value="1"/>
</dbReference>
<keyword evidence="3" id="KW-1185">Reference proteome</keyword>
<name>A0ABN3V4E9_9PSEU</name>
<dbReference type="Proteomes" id="UP001500979">
    <property type="component" value="Unassembled WGS sequence"/>
</dbReference>
<organism evidence="2 3">
    <name type="scientific">Saccharopolyspora taberi</name>
    <dbReference type="NCBI Taxonomy" id="60895"/>
    <lineage>
        <taxon>Bacteria</taxon>
        <taxon>Bacillati</taxon>
        <taxon>Actinomycetota</taxon>
        <taxon>Actinomycetes</taxon>
        <taxon>Pseudonocardiales</taxon>
        <taxon>Pseudonocardiaceae</taxon>
        <taxon>Saccharopolyspora</taxon>
    </lineage>
</organism>
<gene>
    <name evidence="2" type="ORF">GCM10010470_06960</name>
</gene>
<reference evidence="2 3" key="1">
    <citation type="journal article" date="2019" name="Int. J. Syst. Evol. Microbiol.">
        <title>The Global Catalogue of Microorganisms (GCM) 10K type strain sequencing project: providing services to taxonomists for standard genome sequencing and annotation.</title>
        <authorList>
            <consortium name="The Broad Institute Genomics Platform"/>
            <consortium name="The Broad Institute Genome Sequencing Center for Infectious Disease"/>
            <person name="Wu L."/>
            <person name="Ma J."/>
        </authorList>
    </citation>
    <scope>NUCLEOTIDE SEQUENCE [LARGE SCALE GENOMIC DNA]</scope>
    <source>
        <strain evidence="2 3">JCM 9383</strain>
    </source>
</reference>
<evidence type="ECO:0000259" key="1">
    <source>
        <dbReference type="Pfam" id="PF02698"/>
    </source>
</evidence>
<evidence type="ECO:0000313" key="2">
    <source>
        <dbReference type="EMBL" id="GAA2776808.1"/>
    </source>
</evidence>
<dbReference type="InterPro" id="IPR003848">
    <property type="entry name" value="DUF218"/>
</dbReference>
<sequence length="222" mass="24210">MRDVNTSRAGRSPGSRWGTIVRRALIGALLVALLVGGGTAFRVWQVARDDQRRPVDMVVVLGAAQYHGKPSDVLEARLRQALELHREGLTDHIVTVGGRQSGDKYTEAQAGKKWLVDKGVPAEQIVDVDVGSDTLGSMQAVADLGRQRGWSSALIVSDPWHSLRARTMANDFGLETWASPTRSGPIVQTRDIQFQYIVRETGALLYYRLTHAPAELTGDGLG</sequence>
<dbReference type="CDD" id="cd06259">
    <property type="entry name" value="YdcF-like"/>
    <property type="match status" value="1"/>
</dbReference>
<proteinExistence type="predicted"/>
<dbReference type="InterPro" id="IPR051599">
    <property type="entry name" value="Cell_Envelope_Assoc"/>
</dbReference>
<feature type="domain" description="DUF218" evidence="1">
    <location>
        <begin position="56"/>
        <end position="201"/>
    </location>
</feature>
<accession>A0ABN3V4E9</accession>
<dbReference type="Gene3D" id="3.40.50.620">
    <property type="entry name" value="HUPs"/>
    <property type="match status" value="1"/>
</dbReference>
<dbReference type="PANTHER" id="PTHR30336:SF20">
    <property type="entry name" value="DUF218 DOMAIN-CONTAINING PROTEIN"/>
    <property type="match status" value="1"/>
</dbReference>
<evidence type="ECO:0000313" key="3">
    <source>
        <dbReference type="Proteomes" id="UP001500979"/>
    </source>
</evidence>
<dbReference type="PANTHER" id="PTHR30336">
    <property type="entry name" value="INNER MEMBRANE PROTEIN, PROBABLE PERMEASE"/>
    <property type="match status" value="1"/>
</dbReference>
<comment type="caution">
    <text evidence="2">The sequence shown here is derived from an EMBL/GenBank/DDBJ whole genome shotgun (WGS) entry which is preliminary data.</text>
</comment>
<dbReference type="InterPro" id="IPR014729">
    <property type="entry name" value="Rossmann-like_a/b/a_fold"/>
</dbReference>
<protein>
    <submittedName>
        <fullName evidence="2">YdcF family protein</fullName>
    </submittedName>
</protein>
<dbReference type="EMBL" id="BAAAUX010000003">
    <property type="protein sequence ID" value="GAA2776808.1"/>
    <property type="molecule type" value="Genomic_DNA"/>
</dbReference>